<feature type="chain" id="PRO_5012932286" evidence="7">
    <location>
        <begin position="24"/>
        <end position="132"/>
    </location>
</feature>
<evidence type="ECO:0000256" key="2">
    <source>
        <dbReference type="ARBA" id="ARBA00022617"/>
    </source>
</evidence>
<evidence type="ECO:0000256" key="7">
    <source>
        <dbReference type="SAM" id="SignalP"/>
    </source>
</evidence>
<keyword evidence="7" id="KW-0732">Signal</keyword>
<dbReference type="InterPro" id="IPR036909">
    <property type="entry name" value="Cyt_c-like_dom_sf"/>
</dbReference>
<evidence type="ECO:0000313" key="10">
    <source>
        <dbReference type="Proteomes" id="UP000187344"/>
    </source>
</evidence>
<dbReference type="RefSeq" id="WP_075870781.1">
    <property type="nucleotide sequence ID" value="NZ_CAMKXQ010000006.1"/>
</dbReference>
<name>A0A1R0F7K9_9HYPH</name>
<dbReference type="PROSITE" id="PS51007">
    <property type="entry name" value="CYTC"/>
    <property type="match status" value="1"/>
</dbReference>
<dbReference type="AlphaFoldDB" id="A0A1R0F7K9"/>
<dbReference type="PRINTS" id="PR00604">
    <property type="entry name" value="CYTCHRMECIAB"/>
</dbReference>
<accession>A0A1R0F7K9</accession>
<keyword evidence="3 6" id="KW-0479">Metal-binding</keyword>
<dbReference type="GO" id="GO:0009055">
    <property type="term" value="F:electron transfer activity"/>
    <property type="evidence" value="ECO:0007669"/>
    <property type="project" value="InterPro"/>
</dbReference>
<comment type="caution">
    <text evidence="9">The sequence shown here is derived from an EMBL/GenBank/DDBJ whole genome shotgun (WGS) entry which is preliminary data.</text>
</comment>
<keyword evidence="10" id="KW-1185">Reference proteome</keyword>
<dbReference type="Gene3D" id="1.10.760.10">
    <property type="entry name" value="Cytochrome c-like domain"/>
    <property type="match status" value="1"/>
</dbReference>
<evidence type="ECO:0000256" key="1">
    <source>
        <dbReference type="ARBA" id="ARBA00022448"/>
    </source>
</evidence>
<reference evidence="9 10" key="1">
    <citation type="submission" date="2016-12" db="EMBL/GenBank/DDBJ databases">
        <title>Comparative genomics of Bartonella apis.</title>
        <authorList>
            <person name="Engel P."/>
        </authorList>
    </citation>
    <scope>NUCLEOTIDE SEQUENCE [LARGE SCALE GENOMIC DNA]</scope>
    <source>
        <strain evidence="9 10">PEB0149</strain>
    </source>
</reference>
<dbReference type="InterPro" id="IPR002327">
    <property type="entry name" value="Cyt_c_1A/1B"/>
</dbReference>
<keyword evidence="2 6" id="KW-0349">Heme</keyword>
<evidence type="ECO:0000313" key="9">
    <source>
        <dbReference type="EMBL" id="OLY42954.1"/>
    </source>
</evidence>
<dbReference type="Pfam" id="PF00034">
    <property type="entry name" value="Cytochrom_C"/>
    <property type="match status" value="1"/>
</dbReference>
<protein>
    <submittedName>
        <fullName evidence="9">Cytochrome c</fullName>
    </submittedName>
</protein>
<keyword evidence="5 6" id="KW-0408">Iron</keyword>
<dbReference type="Proteomes" id="UP000187344">
    <property type="component" value="Unassembled WGS sequence"/>
</dbReference>
<evidence type="ECO:0000256" key="4">
    <source>
        <dbReference type="ARBA" id="ARBA00022982"/>
    </source>
</evidence>
<dbReference type="GO" id="GO:0046872">
    <property type="term" value="F:metal ion binding"/>
    <property type="evidence" value="ECO:0007669"/>
    <property type="project" value="UniProtKB-KW"/>
</dbReference>
<proteinExistence type="predicted"/>
<evidence type="ECO:0000256" key="5">
    <source>
        <dbReference type="ARBA" id="ARBA00023004"/>
    </source>
</evidence>
<dbReference type="EMBL" id="LXYT01000003">
    <property type="protein sequence ID" value="OLY42954.1"/>
    <property type="molecule type" value="Genomic_DNA"/>
</dbReference>
<feature type="signal peptide" evidence="7">
    <location>
        <begin position="1"/>
        <end position="23"/>
    </location>
</feature>
<organism evidence="9 10">
    <name type="scientific">Bartonella apis</name>
    <dbReference type="NCBI Taxonomy" id="1686310"/>
    <lineage>
        <taxon>Bacteria</taxon>
        <taxon>Pseudomonadati</taxon>
        <taxon>Pseudomonadota</taxon>
        <taxon>Alphaproteobacteria</taxon>
        <taxon>Hyphomicrobiales</taxon>
        <taxon>Bartonellaceae</taxon>
        <taxon>Bartonella</taxon>
    </lineage>
</organism>
<evidence type="ECO:0000256" key="3">
    <source>
        <dbReference type="ARBA" id="ARBA00022723"/>
    </source>
</evidence>
<dbReference type="SUPFAM" id="SSF46626">
    <property type="entry name" value="Cytochrome c"/>
    <property type="match status" value="1"/>
</dbReference>
<dbReference type="InterPro" id="IPR009056">
    <property type="entry name" value="Cyt_c-like_dom"/>
</dbReference>
<evidence type="ECO:0000256" key="6">
    <source>
        <dbReference type="PROSITE-ProRule" id="PRU00433"/>
    </source>
</evidence>
<keyword evidence="4" id="KW-0249">Electron transport</keyword>
<feature type="domain" description="Cytochrome c" evidence="8">
    <location>
        <begin position="24"/>
        <end position="126"/>
    </location>
</feature>
<dbReference type="GO" id="GO:0020037">
    <property type="term" value="F:heme binding"/>
    <property type="evidence" value="ECO:0007669"/>
    <property type="project" value="InterPro"/>
</dbReference>
<keyword evidence="1" id="KW-0813">Transport</keyword>
<dbReference type="PANTHER" id="PTHR11961">
    <property type="entry name" value="CYTOCHROME C"/>
    <property type="match status" value="1"/>
</dbReference>
<sequence length="132" mass="14751">MRQFNIFSFTIFVLFSLMSATHAADIENGKIVFKRCAACHNADKPDNRIGPTLQGIIGRKAGSLEGYRYSPAMVNAGKDGLIWTRETLMTYLHNPQGLVKGTRMASIRLNNDSDIDDLIEYLKSVLPQSDKK</sequence>
<gene>
    <name evidence="9" type="ORF">PEB0149_003700</name>
</gene>
<evidence type="ECO:0000259" key="8">
    <source>
        <dbReference type="PROSITE" id="PS51007"/>
    </source>
</evidence>